<proteinExistence type="predicted"/>
<evidence type="ECO:0008006" key="4">
    <source>
        <dbReference type="Google" id="ProtNLM"/>
    </source>
</evidence>
<dbReference type="EMBL" id="JAGILA010000001">
    <property type="protein sequence ID" value="MBP2234014.1"/>
    <property type="molecule type" value="Genomic_DNA"/>
</dbReference>
<dbReference type="RefSeq" id="WP_209600292.1">
    <property type="nucleotide sequence ID" value="NZ_JAGILA010000001.1"/>
</dbReference>
<evidence type="ECO:0000313" key="2">
    <source>
        <dbReference type="EMBL" id="MBP2234014.1"/>
    </source>
</evidence>
<reference evidence="2 3" key="1">
    <citation type="submission" date="2021-03" db="EMBL/GenBank/DDBJ databases">
        <title>Genomic Encyclopedia of Type Strains, Phase IV (KMG-IV): sequencing the most valuable type-strain genomes for metagenomic binning, comparative biology and taxonomic classification.</title>
        <authorList>
            <person name="Goeker M."/>
        </authorList>
    </citation>
    <scope>NUCLEOTIDE SEQUENCE [LARGE SCALE GENOMIC DNA]</scope>
    <source>
        <strain evidence="2 3">DSM 13372</strain>
    </source>
</reference>
<feature type="signal peptide" evidence="1">
    <location>
        <begin position="1"/>
        <end position="20"/>
    </location>
</feature>
<sequence>MLRYFFLAGVVALIASPALGDPYNDESGKGSYRVYRDRDWLEPDGYEFRHYDIPRGHLPPPGSCRVWFDDRPPGHQPPPTSCREARNLAYRYGGRVIWGGER</sequence>
<evidence type="ECO:0000256" key="1">
    <source>
        <dbReference type="SAM" id="SignalP"/>
    </source>
</evidence>
<keyword evidence="3" id="KW-1185">Reference proteome</keyword>
<gene>
    <name evidence="2" type="ORF">J2Z31_000504</name>
</gene>
<evidence type="ECO:0000313" key="3">
    <source>
        <dbReference type="Proteomes" id="UP000730739"/>
    </source>
</evidence>
<name>A0ABS4QVA9_9HYPH</name>
<comment type="caution">
    <text evidence="2">The sequence shown here is derived from an EMBL/GenBank/DDBJ whole genome shotgun (WGS) entry which is preliminary data.</text>
</comment>
<accession>A0ABS4QVA9</accession>
<dbReference type="Proteomes" id="UP000730739">
    <property type="component" value="Unassembled WGS sequence"/>
</dbReference>
<keyword evidence="1" id="KW-0732">Signal</keyword>
<protein>
    <recommendedName>
        <fullName evidence="4">Secreted protein</fullName>
    </recommendedName>
</protein>
<feature type="chain" id="PRO_5046267659" description="Secreted protein" evidence="1">
    <location>
        <begin position="21"/>
        <end position="102"/>
    </location>
</feature>
<organism evidence="2 3">
    <name type="scientific">Sinorhizobium kostiense</name>
    <dbReference type="NCBI Taxonomy" id="76747"/>
    <lineage>
        <taxon>Bacteria</taxon>
        <taxon>Pseudomonadati</taxon>
        <taxon>Pseudomonadota</taxon>
        <taxon>Alphaproteobacteria</taxon>
        <taxon>Hyphomicrobiales</taxon>
        <taxon>Rhizobiaceae</taxon>
        <taxon>Sinorhizobium/Ensifer group</taxon>
        <taxon>Sinorhizobium</taxon>
    </lineage>
</organism>